<evidence type="ECO:0000256" key="1">
    <source>
        <dbReference type="SAM" id="SignalP"/>
    </source>
</evidence>
<dbReference type="PANTHER" id="PTHR41339">
    <property type="entry name" value="LIPL48"/>
    <property type="match status" value="1"/>
</dbReference>
<keyword evidence="3" id="KW-1185">Reference proteome</keyword>
<sequence length="433" mass="47282">MKNFPRILTIFLLVISTAQAQQEKGIIGLNNWLNNWTEFKSNKVDYGEANQILAVNITANTKLYKKNIYLLQGNVYVTNNAVLTIEPGTKIIGDFDTKGTLIITKGASIIADGLETDPIVFTSNRSLRKAGDWGGIVILGDAPLNKFGGVASVNTGSSTDFIPTLTSYGGNNPAGNSGIMRYVRIEFAGSKLSTGGGNLNSLFLAGVGNKTILQNIMISFSGGNSFEIFGGDTNLSQVVSYKSSNDDYRFNYGAQSSLTNSLAIRSSFLSSKNGSRCLDIASYNKKEEVDFSKKQTLVVATNLTLVNNSANINADIESGLVKEAIYIAENASLNCKRTVISGFKPAVLLDNKIQMNEENLAKIKFESMYFNNCKGNIFIVDNSNNEDLESYYGQTNLFNYFSPNSNNAETFIDFANEKRPDFRLQLSKITASN</sequence>
<evidence type="ECO:0008006" key="4">
    <source>
        <dbReference type="Google" id="ProtNLM"/>
    </source>
</evidence>
<feature type="signal peptide" evidence="1">
    <location>
        <begin position="1"/>
        <end position="20"/>
    </location>
</feature>
<dbReference type="PANTHER" id="PTHR41339:SF1">
    <property type="entry name" value="SECRETED PROTEIN"/>
    <property type="match status" value="1"/>
</dbReference>
<dbReference type="RefSeq" id="WP_144889808.1">
    <property type="nucleotide sequence ID" value="NZ_VLKO01000003.1"/>
</dbReference>
<keyword evidence="1" id="KW-0732">Signal</keyword>
<protein>
    <recommendedName>
        <fullName evidence="4">T9SS C-terminal target domain-containing protein</fullName>
    </recommendedName>
</protein>
<comment type="caution">
    <text evidence="2">The sequence shown here is derived from an EMBL/GenBank/DDBJ whole genome shotgun (WGS) entry which is preliminary data.</text>
</comment>
<proteinExistence type="predicted"/>
<evidence type="ECO:0000313" key="3">
    <source>
        <dbReference type="Proteomes" id="UP000317519"/>
    </source>
</evidence>
<dbReference type="EMBL" id="VLKO01000003">
    <property type="protein sequence ID" value="TWI01129.1"/>
    <property type="molecule type" value="Genomic_DNA"/>
</dbReference>
<gene>
    <name evidence="2" type="ORF">IQ05_00696</name>
</gene>
<reference evidence="2 3" key="1">
    <citation type="journal article" date="2015" name="Stand. Genomic Sci.">
        <title>Genomic Encyclopedia of Bacterial and Archaeal Type Strains, Phase III: the genomes of soil and plant-associated and newly described type strains.</title>
        <authorList>
            <person name="Whitman W.B."/>
            <person name="Woyke T."/>
            <person name="Klenk H.P."/>
            <person name="Zhou Y."/>
            <person name="Lilburn T.G."/>
            <person name="Beck B.J."/>
            <person name="De Vos P."/>
            <person name="Vandamme P."/>
            <person name="Eisen J.A."/>
            <person name="Garrity G."/>
            <person name="Hugenholtz P."/>
            <person name="Kyrpides N.C."/>
        </authorList>
    </citation>
    <scope>NUCLEOTIDE SEQUENCE [LARGE SCALE GENOMIC DNA]</scope>
    <source>
        <strain evidence="2 3">CGMCC 1.6847</strain>
    </source>
</reference>
<feature type="chain" id="PRO_5045660675" description="T9SS C-terminal target domain-containing protein" evidence="1">
    <location>
        <begin position="21"/>
        <end position="433"/>
    </location>
</feature>
<organism evidence="2 3">
    <name type="scientific">Flavobacterium tiangeerense</name>
    <dbReference type="NCBI Taxonomy" id="459471"/>
    <lineage>
        <taxon>Bacteria</taxon>
        <taxon>Pseudomonadati</taxon>
        <taxon>Bacteroidota</taxon>
        <taxon>Flavobacteriia</taxon>
        <taxon>Flavobacteriales</taxon>
        <taxon>Flavobacteriaceae</taxon>
        <taxon>Flavobacterium</taxon>
    </lineage>
</organism>
<dbReference type="Proteomes" id="UP000317519">
    <property type="component" value="Unassembled WGS sequence"/>
</dbReference>
<name>A0ABY3FL01_9FLAO</name>
<accession>A0ABY3FL01</accession>
<evidence type="ECO:0000313" key="2">
    <source>
        <dbReference type="EMBL" id="TWI01129.1"/>
    </source>
</evidence>